<feature type="region of interest" description="Disordered" evidence="1">
    <location>
        <begin position="1"/>
        <end position="33"/>
    </location>
</feature>
<sequence length="92" mass="10740">MADPEVRESAKTKAPPWPGRYFKQPPPMEGKNNDVRTWQAQMRKRGWRIDADNWYGPQSEAVCYEFQREKKLKVDGIVGPKTWACAWECPIT</sequence>
<dbReference type="Proteomes" id="UP001049518">
    <property type="component" value="Chromosome"/>
</dbReference>
<proteinExistence type="predicted"/>
<dbReference type="RefSeq" id="WP_231335727.1">
    <property type="nucleotide sequence ID" value="NZ_CP059572.1"/>
</dbReference>
<accession>A0ABX8QUL2</accession>
<evidence type="ECO:0000313" key="3">
    <source>
        <dbReference type="EMBL" id="QXJ22475.1"/>
    </source>
</evidence>
<feature type="domain" description="Peptidoglycan binding-like" evidence="2">
    <location>
        <begin position="32"/>
        <end position="84"/>
    </location>
</feature>
<protein>
    <submittedName>
        <fullName evidence="3">Peptidoglycan-binding protein</fullName>
    </submittedName>
</protein>
<dbReference type="InterPro" id="IPR002477">
    <property type="entry name" value="Peptidoglycan-bd-like"/>
</dbReference>
<name>A0ABX8QUL2_9ACTN</name>
<feature type="compositionally biased region" description="Basic and acidic residues" evidence="1">
    <location>
        <begin position="1"/>
        <end position="11"/>
    </location>
</feature>
<dbReference type="Gene3D" id="1.10.101.10">
    <property type="entry name" value="PGBD-like superfamily/PGBD"/>
    <property type="match status" value="1"/>
</dbReference>
<dbReference type="InterPro" id="IPR036365">
    <property type="entry name" value="PGBD-like_sf"/>
</dbReference>
<gene>
    <name evidence="3" type="ORF">AGRA3207_003478</name>
</gene>
<evidence type="ECO:0000259" key="2">
    <source>
        <dbReference type="Pfam" id="PF01471"/>
    </source>
</evidence>
<dbReference type="SUPFAM" id="SSF47090">
    <property type="entry name" value="PGBD-like"/>
    <property type="match status" value="1"/>
</dbReference>
<organism evidence="3 4">
    <name type="scientific">Actinomadura graeca</name>
    <dbReference type="NCBI Taxonomy" id="2750812"/>
    <lineage>
        <taxon>Bacteria</taxon>
        <taxon>Bacillati</taxon>
        <taxon>Actinomycetota</taxon>
        <taxon>Actinomycetes</taxon>
        <taxon>Streptosporangiales</taxon>
        <taxon>Thermomonosporaceae</taxon>
        <taxon>Actinomadura</taxon>
    </lineage>
</organism>
<dbReference type="InterPro" id="IPR036366">
    <property type="entry name" value="PGBDSf"/>
</dbReference>
<evidence type="ECO:0000313" key="4">
    <source>
        <dbReference type="Proteomes" id="UP001049518"/>
    </source>
</evidence>
<keyword evidence="4" id="KW-1185">Reference proteome</keyword>
<reference evidence="3" key="1">
    <citation type="submission" date="2020-07" db="EMBL/GenBank/DDBJ databases">
        <authorList>
            <person name="Tarantini F.S."/>
            <person name="Hong K.W."/>
            <person name="Chan K.G."/>
        </authorList>
    </citation>
    <scope>NUCLEOTIDE SEQUENCE</scope>
    <source>
        <strain evidence="3">32-07</strain>
    </source>
</reference>
<dbReference type="EMBL" id="CP059572">
    <property type="protein sequence ID" value="QXJ22475.1"/>
    <property type="molecule type" value="Genomic_DNA"/>
</dbReference>
<dbReference type="Pfam" id="PF01471">
    <property type="entry name" value="PG_binding_1"/>
    <property type="match status" value="1"/>
</dbReference>
<evidence type="ECO:0000256" key="1">
    <source>
        <dbReference type="SAM" id="MobiDB-lite"/>
    </source>
</evidence>